<evidence type="ECO:0000256" key="12">
    <source>
        <dbReference type="ARBA" id="ARBA00029757"/>
    </source>
</evidence>
<organism evidence="14 15">
    <name type="scientific">Rhodoferax lacus</name>
    <dbReference type="NCBI Taxonomy" id="2184758"/>
    <lineage>
        <taxon>Bacteria</taxon>
        <taxon>Pseudomonadati</taxon>
        <taxon>Pseudomonadota</taxon>
        <taxon>Betaproteobacteria</taxon>
        <taxon>Burkholderiales</taxon>
        <taxon>Comamonadaceae</taxon>
        <taxon>Rhodoferax</taxon>
    </lineage>
</organism>
<keyword evidence="10 13" id="KW-0067">ATP-binding</keyword>
<evidence type="ECO:0000256" key="10">
    <source>
        <dbReference type="ARBA" id="ARBA00022840"/>
    </source>
</evidence>
<protein>
    <recommendedName>
        <fullName evidence="4 13">Tetraacyldisaccharide 4'-kinase</fullName>
        <ecNumber evidence="3 13">2.7.1.130</ecNumber>
    </recommendedName>
    <alternativeName>
        <fullName evidence="12 13">Lipid A 4'-kinase</fullName>
    </alternativeName>
</protein>
<dbReference type="EC" id="2.7.1.130" evidence="3 13"/>
<dbReference type="OrthoDB" id="9766423at2"/>
<dbReference type="GO" id="GO:0009245">
    <property type="term" value="P:lipid A biosynthetic process"/>
    <property type="evidence" value="ECO:0007669"/>
    <property type="project" value="UniProtKB-UniRule"/>
</dbReference>
<dbReference type="UniPathway" id="UPA00359">
    <property type="reaction ID" value="UER00482"/>
</dbReference>
<accession>A0A3E1RHY7</accession>
<comment type="caution">
    <text evidence="14">The sequence shown here is derived from an EMBL/GenBank/DDBJ whole genome shotgun (WGS) entry which is preliminary data.</text>
</comment>
<dbReference type="GO" id="GO:0005524">
    <property type="term" value="F:ATP binding"/>
    <property type="evidence" value="ECO:0007669"/>
    <property type="project" value="UniProtKB-UniRule"/>
</dbReference>
<evidence type="ECO:0000256" key="5">
    <source>
        <dbReference type="ARBA" id="ARBA00022516"/>
    </source>
</evidence>
<comment type="pathway">
    <text evidence="2 13">Glycolipid biosynthesis; lipid IV(A) biosynthesis; lipid IV(A) from (3R)-3-hydroxytetradecanoyl-[acyl-carrier-protein] and UDP-N-acetyl-alpha-D-glucosamine: step 6/6.</text>
</comment>
<reference evidence="14 15" key="1">
    <citation type="submission" date="2018-05" db="EMBL/GenBank/DDBJ databases">
        <title>Rhodoferax soyangensis sp.nov., isolated from an oligotrophic freshwater lake.</title>
        <authorList>
            <person name="Park M."/>
        </authorList>
    </citation>
    <scope>NUCLEOTIDE SEQUENCE [LARGE SCALE GENOMIC DNA]</scope>
    <source>
        <strain evidence="14 15">IMCC26218</strain>
    </source>
</reference>
<dbReference type="Pfam" id="PF02606">
    <property type="entry name" value="LpxK"/>
    <property type="match status" value="1"/>
</dbReference>
<dbReference type="NCBIfam" id="TIGR00682">
    <property type="entry name" value="lpxK"/>
    <property type="match status" value="1"/>
</dbReference>
<proteinExistence type="inferred from homology"/>
<dbReference type="RefSeq" id="WP_117173065.1">
    <property type="nucleotide sequence ID" value="NZ_QFZK01000001.1"/>
</dbReference>
<dbReference type="HAMAP" id="MF_00409">
    <property type="entry name" value="LpxK"/>
    <property type="match status" value="1"/>
</dbReference>
<dbReference type="PANTHER" id="PTHR42724:SF1">
    <property type="entry name" value="TETRAACYLDISACCHARIDE 4'-KINASE, MITOCHONDRIAL-RELATED"/>
    <property type="match status" value="1"/>
</dbReference>
<keyword evidence="11 13" id="KW-0443">Lipid metabolism</keyword>
<evidence type="ECO:0000313" key="14">
    <source>
        <dbReference type="EMBL" id="RFO98978.1"/>
    </source>
</evidence>
<evidence type="ECO:0000256" key="8">
    <source>
        <dbReference type="ARBA" id="ARBA00022741"/>
    </source>
</evidence>
<sequence length="340" mass="36441">MQAWERRGPLAVLLLPIALIYAALLQVRRWLYQTGVLKARRVDCAVIVVGNAIAGGAGKTPTTMGIVQHLQSKGMVVGVVSRGFGRSDNAVCQVTPDSDATLVGDEPLLIARATQAPVFVAADRHAAARALLAAYPKTQVIVCDDGLQHYPLYRDLEVCVFDDRGTGNGWLLPSGPLREPWPRTALATVGQRNDRLLVLHTGATAAFAGFRAQRKLAEQALASDGQGRALNTLQPPLLALAGIARPGNFFSALRALGLRLDKTLALPDHFDFSTLDTAELRGHQVLCTEKDAAKLWKVWPQALAVPLVQTLEPAFLDALDQMLGAVLAAKLSSPHGHQTA</sequence>
<comment type="catalytic activity">
    <reaction evidence="13">
        <text>a lipid A disaccharide + ATP = a lipid IVA + ADP + H(+)</text>
        <dbReference type="Rhea" id="RHEA:67840"/>
        <dbReference type="ChEBI" id="CHEBI:15378"/>
        <dbReference type="ChEBI" id="CHEBI:30616"/>
        <dbReference type="ChEBI" id="CHEBI:176343"/>
        <dbReference type="ChEBI" id="CHEBI:176425"/>
        <dbReference type="ChEBI" id="CHEBI:456216"/>
        <dbReference type="EC" id="2.7.1.130"/>
    </reaction>
</comment>
<keyword evidence="15" id="KW-1185">Reference proteome</keyword>
<dbReference type="GO" id="GO:0009029">
    <property type="term" value="F:lipid-A 4'-kinase activity"/>
    <property type="evidence" value="ECO:0007669"/>
    <property type="project" value="UniProtKB-UniRule"/>
</dbReference>
<evidence type="ECO:0000256" key="9">
    <source>
        <dbReference type="ARBA" id="ARBA00022777"/>
    </source>
</evidence>
<evidence type="ECO:0000313" key="15">
    <source>
        <dbReference type="Proteomes" id="UP000260665"/>
    </source>
</evidence>
<keyword evidence="8 13" id="KW-0547">Nucleotide-binding</keyword>
<name>A0A3E1RHY7_9BURK</name>
<feature type="binding site" evidence="13">
    <location>
        <begin position="53"/>
        <end position="60"/>
    </location>
    <ligand>
        <name>ATP</name>
        <dbReference type="ChEBI" id="CHEBI:30616"/>
    </ligand>
</feature>
<evidence type="ECO:0000256" key="4">
    <source>
        <dbReference type="ARBA" id="ARBA00016436"/>
    </source>
</evidence>
<dbReference type="PANTHER" id="PTHR42724">
    <property type="entry name" value="TETRAACYLDISACCHARIDE 4'-KINASE"/>
    <property type="match status" value="1"/>
</dbReference>
<keyword evidence="7 13" id="KW-0808">Transferase</keyword>
<evidence type="ECO:0000256" key="6">
    <source>
        <dbReference type="ARBA" id="ARBA00022556"/>
    </source>
</evidence>
<comment type="similarity">
    <text evidence="13">Belongs to the LpxK family.</text>
</comment>
<comment type="function">
    <text evidence="1 13">Transfers the gamma-phosphate of ATP to the 4'-position of a tetraacyldisaccharide 1-phosphate intermediate (termed DS-1-P) to form tetraacyldisaccharide 1,4'-bis-phosphate (lipid IVA).</text>
</comment>
<dbReference type="AlphaFoldDB" id="A0A3E1RHY7"/>
<dbReference type="GO" id="GO:0005886">
    <property type="term" value="C:plasma membrane"/>
    <property type="evidence" value="ECO:0007669"/>
    <property type="project" value="TreeGrafter"/>
</dbReference>
<dbReference type="Proteomes" id="UP000260665">
    <property type="component" value="Unassembled WGS sequence"/>
</dbReference>
<dbReference type="EMBL" id="QFZK01000001">
    <property type="protein sequence ID" value="RFO98978.1"/>
    <property type="molecule type" value="Genomic_DNA"/>
</dbReference>
<evidence type="ECO:0000256" key="3">
    <source>
        <dbReference type="ARBA" id="ARBA00012071"/>
    </source>
</evidence>
<dbReference type="InterPro" id="IPR027417">
    <property type="entry name" value="P-loop_NTPase"/>
</dbReference>
<keyword evidence="9 13" id="KW-0418">Kinase</keyword>
<evidence type="ECO:0000256" key="1">
    <source>
        <dbReference type="ARBA" id="ARBA00002274"/>
    </source>
</evidence>
<evidence type="ECO:0000256" key="11">
    <source>
        <dbReference type="ARBA" id="ARBA00023098"/>
    </source>
</evidence>
<evidence type="ECO:0000256" key="7">
    <source>
        <dbReference type="ARBA" id="ARBA00022679"/>
    </source>
</evidence>
<gene>
    <name evidence="13" type="primary">lpxK</name>
    <name evidence="14" type="ORF">DIC66_00720</name>
</gene>
<keyword evidence="6 13" id="KW-0441">Lipid A biosynthesis</keyword>
<dbReference type="InterPro" id="IPR003758">
    <property type="entry name" value="LpxK"/>
</dbReference>
<evidence type="ECO:0000256" key="2">
    <source>
        <dbReference type="ARBA" id="ARBA00004870"/>
    </source>
</evidence>
<dbReference type="GO" id="GO:0009244">
    <property type="term" value="P:lipopolysaccharide core region biosynthetic process"/>
    <property type="evidence" value="ECO:0007669"/>
    <property type="project" value="TreeGrafter"/>
</dbReference>
<dbReference type="SUPFAM" id="SSF52540">
    <property type="entry name" value="P-loop containing nucleoside triphosphate hydrolases"/>
    <property type="match status" value="1"/>
</dbReference>
<keyword evidence="5 13" id="KW-0444">Lipid biosynthesis</keyword>
<evidence type="ECO:0000256" key="13">
    <source>
        <dbReference type="HAMAP-Rule" id="MF_00409"/>
    </source>
</evidence>